<feature type="compositionally biased region" description="Acidic residues" evidence="2">
    <location>
        <begin position="63"/>
        <end position="75"/>
    </location>
</feature>
<keyword evidence="4" id="KW-1185">Reference proteome</keyword>
<comment type="caution">
    <text evidence="3">The sequence shown here is derived from an EMBL/GenBank/DDBJ whole genome shotgun (WGS) entry which is preliminary data.</text>
</comment>
<proteinExistence type="predicted"/>
<feature type="compositionally biased region" description="Pro residues" evidence="2">
    <location>
        <begin position="33"/>
        <end position="44"/>
    </location>
</feature>
<evidence type="ECO:0000256" key="2">
    <source>
        <dbReference type="SAM" id="MobiDB-lite"/>
    </source>
</evidence>
<feature type="coiled-coil region" evidence="1">
    <location>
        <begin position="135"/>
        <end position="204"/>
    </location>
</feature>
<reference evidence="3" key="1">
    <citation type="submission" date="2023-07" db="EMBL/GenBank/DDBJ databases">
        <title>A chromosome-level genome assembly of Lolium multiflorum.</title>
        <authorList>
            <person name="Chen Y."/>
            <person name="Copetti D."/>
            <person name="Kolliker R."/>
            <person name="Studer B."/>
        </authorList>
    </citation>
    <scope>NUCLEOTIDE SEQUENCE</scope>
    <source>
        <strain evidence="3">02402/16</strain>
        <tissue evidence="3">Leaf</tissue>
    </source>
</reference>
<evidence type="ECO:0000313" key="3">
    <source>
        <dbReference type="EMBL" id="KAK1684496.1"/>
    </source>
</evidence>
<dbReference type="EMBL" id="JAUUTY010000002">
    <property type="protein sequence ID" value="KAK1684496.1"/>
    <property type="molecule type" value="Genomic_DNA"/>
</dbReference>
<dbReference type="Proteomes" id="UP001231189">
    <property type="component" value="Unassembled WGS sequence"/>
</dbReference>
<sequence>MVKKKNLAAAASSTSGGVAAKASSNLPKRSAPDAPPPAPTPSAPPTVEEVRAPPVKRSTGGFADEDDLFDLDEGLIEPPPKKAKSYATLPDVAASEASAPTATPAAQISTASSLSKGKDIPSTVAADLRGVISSLEAFASQFTSLEADKVRLEREVNSSSLKLEGANKIAAAARQEVDSLKEELSRLKEKLKEEEASRLVVEARVTEKDELLRQSSLALLEAADIPADALDKVPNNSLANSVSMTLAAHQLTRELLDKGKGAMARMHSMIFPKISQDKTLGQLIDAFAVDTKEVIEVFPVPTFVDDSSGALSEDDRIQRMKDRIAQMEKYLRNTYALAAIVRKKGEITADVERYALTELHKATESLNFIALNHAEENKRILERVNALTQLSSAEEIFWREHSKASAVAQFQDRVQQVHHFFDKCYKALRVIWRTMFPLNAIPPTLLTLMSEFGNTKKIRNLMRAQVFAGARFTLALVLARYPSANLLTIANATDLETLYPR</sequence>
<evidence type="ECO:0000256" key="1">
    <source>
        <dbReference type="SAM" id="Coils"/>
    </source>
</evidence>
<feature type="region of interest" description="Disordered" evidence="2">
    <location>
        <begin position="1"/>
        <end position="118"/>
    </location>
</feature>
<dbReference type="AlphaFoldDB" id="A0AAD8WZP8"/>
<gene>
    <name evidence="3" type="ORF">QYE76_045344</name>
</gene>
<organism evidence="3 4">
    <name type="scientific">Lolium multiflorum</name>
    <name type="common">Italian ryegrass</name>
    <name type="synonym">Lolium perenne subsp. multiflorum</name>
    <dbReference type="NCBI Taxonomy" id="4521"/>
    <lineage>
        <taxon>Eukaryota</taxon>
        <taxon>Viridiplantae</taxon>
        <taxon>Streptophyta</taxon>
        <taxon>Embryophyta</taxon>
        <taxon>Tracheophyta</taxon>
        <taxon>Spermatophyta</taxon>
        <taxon>Magnoliopsida</taxon>
        <taxon>Liliopsida</taxon>
        <taxon>Poales</taxon>
        <taxon>Poaceae</taxon>
        <taxon>BOP clade</taxon>
        <taxon>Pooideae</taxon>
        <taxon>Poodae</taxon>
        <taxon>Poeae</taxon>
        <taxon>Poeae Chloroplast Group 2 (Poeae type)</taxon>
        <taxon>Loliodinae</taxon>
        <taxon>Loliinae</taxon>
        <taxon>Lolium</taxon>
    </lineage>
</organism>
<feature type="compositionally biased region" description="Low complexity" evidence="2">
    <location>
        <begin position="93"/>
        <end position="113"/>
    </location>
</feature>
<name>A0AAD8WZP8_LOLMU</name>
<accession>A0AAD8WZP8</accession>
<keyword evidence="1" id="KW-0175">Coiled coil</keyword>
<evidence type="ECO:0000313" key="4">
    <source>
        <dbReference type="Proteomes" id="UP001231189"/>
    </source>
</evidence>
<protein>
    <submittedName>
        <fullName evidence="3">Uncharacterized protein</fullName>
    </submittedName>
</protein>
<feature type="compositionally biased region" description="Low complexity" evidence="2">
    <location>
        <begin position="8"/>
        <end position="24"/>
    </location>
</feature>